<dbReference type="PANTHER" id="PTHR46708:SF2">
    <property type="entry name" value="FIBRONECTIN TYPE-III DOMAIN-CONTAINING PROTEIN"/>
    <property type="match status" value="1"/>
</dbReference>
<dbReference type="InterPro" id="IPR036116">
    <property type="entry name" value="FN3_sf"/>
</dbReference>
<dbReference type="GO" id="GO:0004556">
    <property type="term" value="F:alpha-amylase activity"/>
    <property type="evidence" value="ECO:0007669"/>
    <property type="project" value="UniProtKB-EC"/>
</dbReference>
<evidence type="ECO:0000256" key="5">
    <source>
        <dbReference type="ARBA" id="ARBA00023326"/>
    </source>
</evidence>
<evidence type="ECO:0000256" key="4">
    <source>
        <dbReference type="ARBA" id="ARBA00023295"/>
    </source>
</evidence>
<evidence type="ECO:0000256" key="7">
    <source>
        <dbReference type="SAM" id="SignalP"/>
    </source>
</evidence>
<reference evidence="9 10" key="1">
    <citation type="submission" date="2016-11" db="EMBL/GenBank/DDBJ databases">
        <authorList>
            <person name="Jaros S."/>
            <person name="Januszkiewicz K."/>
            <person name="Wedrychowicz H."/>
        </authorList>
    </citation>
    <scope>NUCLEOTIDE SEQUENCE [LARGE SCALE GENOMIC DNA]</scope>
    <source>
        <strain evidence="9 10">DSM 45627</strain>
    </source>
</reference>
<keyword evidence="10" id="KW-1185">Reference proteome</keyword>
<comment type="catalytic activity">
    <reaction evidence="1">
        <text>Endohydrolysis of (1-&gt;4)-alpha-D-glucosidic linkages in polysaccharides containing three or more (1-&gt;4)-alpha-linked D-glucose units.</text>
        <dbReference type="EC" id="3.2.1.1"/>
    </reaction>
</comment>
<keyword evidence="3" id="KW-0677">Repeat</keyword>
<feature type="domain" description="Fibronectin type-III" evidence="8">
    <location>
        <begin position="42"/>
        <end position="138"/>
    </location>
</feature>
<proteinExistence type="predicted"/>
<dbReference type="PROSITE" id="PS50853">
    <property type="entry name" value="FN3"/>
    <property type="match status" value="2"/>
</dbReference>
<dbReference type="Pfam" id="PF00041">
    <property type="entry name" value="fn3"/>
    <property type="match status" value="1"/>
</dbReference>
<dbReference type="Proteomes" id="UP000186132">
    <property type="component" value="Unassembled WGS sequence"/>
</dbReference>
<dbReference type="SUPFAM" id="SSF49464">
    <property type="entry name" value="Carboxypeptidase regulatory domain-like"/>
    <property type="match status" value="1"/>
</dbReference>
<feature type="chain" id="PRO_5039341987" description="alpha-amylase" evidence="7">
    <location>
        <begin position="27"/>
        <end position="1088"/>
    </location>
</feature>
<keyword evidence="5" id="KW-0119">Carbohydrate metabolism</keyword>
<dbReference type="InterPro" id="IPR050991">
    <property type="entry name" value="ECM_Regulatory_Proteins"/>
</dbReference>
<keyword evidence="4" id="KW-0326">Glycosidase</keyword>
<name>A0A1M5L4E7_9ACTN</name>
<keyword evidence="7" id="KW-0732">Signal</keyword>
<evidence type="ECO:0000256" key="1">
    <source>
        <dbReference type="ARBA" id="ARBA00000548"/>
    </source>
</evidence>
<dbReference type="Gene3D" id="2.60.40.10">
    <property type="entry name" value="Immunoglobulins"/>
    <property type="match status" value="2"/>
</dbReference>
<dbReference type="PANTHER" id="PTHR46708">
    <property type="entry name" value="TENASCIN"/>
    <property type="match status" value="1"/>
</dbReference>
<dbReference type="Pfam" id="PF13620">
    <property type="entry name" value="CarboxypepD_reg"/>
    <property type="match status" value="1"/>
</dbReference>
<dbReference type="STRING" id="1206085.SAMN05443575_2347"/>
<feature type="signal peptide" evidence="7">
    <location>
        <begin position="1"/>
        <end position="26"/>
    </location>
</feature>
<evidence type="ECO:0000313" key="9">
    <source>
        <dbReference type="EMBL" id="SHG59820.1"/>
    </source>
</evidence>
<dbReference type="EMBL" id="FQVU01000003">
    <property type="protein sequence ID" value="SHG59820.1"/>
    <property type="molecule type" value="Genomic_DNA"/>
</dbReference>
<evidence type="ECO:0000256" key="3">
    <source>
        <dbReference type="ARBA" id="ARBA00022737"/>
    </source>
</evidence>
<evidence type="ECO:0000256" key="2">
    <source>
        <dbReference type="ARBA" id="ARBA00012595"/>
    </source>
</evidence>
<dbReference type="SUPFAM" id="SSF49265">
    <property type="entry name" value="Fibronectin type III"/>
    <property type="match status" value="1"/>
</dbReference>
<sequence>MRRTMAAALAAGCVIGVLGAVAPWTAAGAGAAPAHATGAPARARAVTATAVTAHSLRLSWRNPSSRSFAATQVRVLPGATAPRTIHQGHRVGRFGASRHTATVRDLSPGRRYSFAVFATDGHGHAARAAVVRATTLLAAPRFPRAYEGRDDTVVQWRNPASRELRRVVVRYAVGSAAPTGVSRGTGVRPTSRTAHKVRLAGLRRGTRYAVSIFAVDRAGRASAPAVTRFTTPPASTPAGAPGTYAGRVVDTAGSPLVRADVTAYRWSGDDLEAVSTLTDAAGRYTLTLPAGGWSVLVWGGDAAGGNSDRTGYQPEYATVAIGSGATVSAATVVLEPGAVVTGTVVDTAGHPIAGATPFFMPVTPYVQAATSAYSSFLELSGDYFETGTDGTFTARGVGPGWAFTVCAYGDDASVSGATTGSNYVTSCAKRATTVAAGAVTTLPTLRLTRADGGTVTGRLTSATGRPLAGDVELDPVDDVESLWGGFASAGADGRYRIGAVAAGRYRVCASTSSTAGSRSGWAPRCTARPVTVTTGKTTSTRLALPRGAAVSGTLTGPHGRPVAHAGVDIESTAKDAEWGGGATTDAHGRWTATGLPAGRYGACFGNDGSSGGTSGVLGACWRHDGAFALSAGRTLTGIDTRLAAGGAIAGTVVDAAGKPVAGVVVYDPSSAGVDDLDLDIDDSGFTTTDAHGRFVLGGLTSGTHRVCFDTATADTAGVQGCSARTTVRAGHVTGGVRLRTPATTAIRVRVVDSQGGPVTAVDATAIAPCKDEDDDDYACQTVGLLGARTAGEIAASRLTDGDGVAQLDGLTAGTYAVCLYGYFGTTPAGGSPTGYSDACHGSTFDVAVGRGRTVELTMTLADGGTVSGTVTDAAGKPVPGARLVVPGSAADDAPGSGEYFDGDLRSVSAETGSPGAGSLTGADGGYTVIGVRPGSWQVCAIPSPASGGTTGYLSQCHGGAPAAATGTAVTVARDADTRVDLRLVHGGALAGRVTRAGRGVAADVFVLAGRRADLVRYGEAGRDGRWSVDALPPGDYTVCVVADGYQGQCWRHVAWVDEEKMPPLAKATVVTLGLGATRTGIDFPLRRG</sequence>
<evidence type="ECO:0000313" key="10">
    <source>
        <dbReference type="Proteomes" id="UP000186132"/>
    </source>
</evidence>
<dbReference type="GO" id="GO:0000272">
    <property type="term" value="P:polysaccharide catabolic process"/>
    <property type="evidence" value="ECO:0007669"/>
    <property type="project" value="UniProtKB-KW"/>
</dbReference>
<keyword evidence="4" id="KW-0378">Hydrolase</keyword>
<dbReference type="CDD" id="cd00063">
    <property type="entry name" value="FN3"/>
    <property type="match status" value="2"/>
</dbReference>
<evidence type="ECO:0000259" key="8">
    <source>
        <dbReference type="PROSITE" id="PS50853"/>
    </source>
</evidence>
<dbReference type="AlphaFoldDB" id="A0A1M5L4E7"/>
<evidence type="ECO:0000256" key="6">
    <source>
        <dbReference type="ARBA" id="ARBA00030238"/>
    </source>
</evidence>
<dbReference type="Gene3D" id="2.60.40.1120">
    <property type="entry name" value="Carboxypeptidase-like, regulatory domain"/>
    <property type="match status" value="3"/>
</dbReference>
<dbReference type="SMART" id="SM00060">
    <property type="entry name" value="FN3"/>
    <property type="match status" value="2"/>
</dbReference>
<dbReference type="InterPro" id="IPR013783">
    <property type="entry name" value="Ig-like_fold"/>
</dbReference>
<dbReference type="GO" id="GO:0030246">
    <property type="term" value="F:carbohydrate binding"/>
    <property type="evidence" value="ECO:0007669"/>
    <property type="project" value="InterPro"/>
</dbReference>
<dbReference type="EC" id="3.2.1.1" evidence="2"/>
<protein>
    <recommendedName>
        <fullName evidence="2">alpha-amylase</fullName>
        <ecNumber evidence="2">3.2.1.1</ecNumber>
    </recommendedName>
    <alternativeName>
        <fullName evidence="6">1,4-alpha-D-glucan glucanohydrolase</fullName>
    </alternativeName>
</protein>
<feature type="domain" description="Fibronectin type-III" evidence="8">
    <location>
        <begin position="139"/>
        <end position="234"/>
    </location>
</feature>
<dbReference type="InterPro" id="IPR013784">
    <property type="entry name" value="Carb-bd-like_fold"/>
</dbReference>
<gene>
    <name evidence="9" type="ORF">SAMN05443575_2347</name>
</gene>
<organism evidence="9 10">
    <name type="scientific">Jatrophihabitans endophyticus</name>
    <dbReference type="NCBI Taxonomy" id="1206085"/>
    <lineage>
        <taxon>Bacteria</taxon>
        <taxon>Bacillati</taxon>
        <taxon>Actinomycetota</taxon>
        <taxon>Actinomycetes</taxon>
        <taxon>Jatrophihabitantales</taxon>
        <taxon>Jatrophihabitantaceae</taxon>
        <taxon>Jatrophihabitans</taxon>
    </lineage>
</organism>
<accession>A0A1M5L4E7</accession>
<dbReference type="InterPro" id="IPR008969">
    <property type="entry name" value="CarboxyPept-like_regulatory"/>
</dbReference>
<keyword evidence="5" id="KW-0624">Polysaccharide degradation</keyword>
<dbReference type="SUPFAM" id="SSF49452">
    <property type="entry name" value="Starch-binding domain-like"/>
    <property type="match status" value="5"/>
</dbReference>
<dbReference type="InterPro" id="IPR003961">
    <property type="entry name" value="FN3_dom"/>
</dbReference>